<keyword evidence="2" id="KW-1185">Reference proteome</keyword>
<sequence length="189" mass="21504">MATAPQVVSAHLIDSVQLDISVGMATAPQLVDAYQNDVVQEDMSVLIGAGFELPFHVIMAFVLLDMLAEKFIASLQERDVYSEKTNDLMYICQPVETVCSTIQDQKALESPHFSSSFLVLRKLERADELDQFDKAAPSRPFLPGDQYCRNFYLVDLSPAQGLHNGQYYNCEEEIRRYRFLQRFFFGTDV</sequence>
<dbReference type="Proteomes" id="UP000274131">
    <property type="component" value="Unassembled WGS sequence"/>
</dbReference>
<dbReference type="EMBL" id="UXUI01007280">
    <property type="protein sequence ID" value="VDD86740.1"/>
    <property type="molecule type" value="Genomic_DNA"/>
</dbReference>
<reference evidence="1 2" key="2">
    <citation type="submission" date="2018-10" db="EMBL/GenBank/DDBJ databases">
        <authorList>
            <consortium name="Pathogen Informatics"/>
        </authorList>
    </citation>
    <scope>NUCLEOTIDE SEQUENCE [LARGE SCALE GENOMIC DNA]</scope>
</reference>
<accession>A0A0N4UXB7</accession>
<dbReference type="AlphaFoldDB" id="A0A0N4UXB7"/>
<organism evidence="3">
    <name type="scientific">Enterobius vermicularis</name>
    <name type="common">Human pinworm</name>
    <dbReference type="NCBI Taxonomy" id="51028"/>
    <lineage>
        <taxon>Eukaryota</taxon>
        <taxon>Metazoa</taxon>
        <taxon>Ecdysozoa</taxon>
        <taxon>Nematoda</taxon>
        <taxon>Chromadorea</taxon>
        <taxon>Rhabditida</taxon>
        <taxon>Spirurina</taxon>
        <taxon>Oxyuridomorpha</taxon>
        <taxon>Oxyuroidea</taxon>
        <taxon>Oxyuridae</taxon>
        <taxon>Enterobius</taxon>
    </lineage>
</organism>
<name>A0A0N4UXB7_ENTVE</name>
<protein>
    <submittedName>
        <fullName evidence="1 3">Uncharacterized protein</fullName>
    </submittedName>
</protein>
<proteinExistence type="predicted"/>
<gene>
    <name evidence="1" type="ORF">EVEC_LOCUS1883</name>
</gene>
<reference evidence="3" key="1">
    <citation type="submission" date="2017-02" db="UniProtKB">
        <authorList>
            <consortium name="WormBaseParasite"/>
        </authorList>
    </citation>
    <scope>IDENTIFICATION</scope>
</reference>
<evidence type="ECO:0000313" key="3">
    <source>
        <dbReference type="WBParaSite" id="EVEC_0000217501-mRNA-1"/>
    </source>
</evidence>
<evidence type="ECO:0000313" key="1">
    <source>
        <dbReference type="EMBL" id="VDD86740.1"/>
    </source>
</evidence>
<dbReference type="WBParaSite" id="EVEC_0000217501-mRNA-1">
    <property type="protein sequence ID" value="EVEC_0000217501-mRNA-1"/>
    <property type="gene ID" value="EVEC_0000217501"/>
</dbReference>
<evidence type="ECO:0000313" key="2">
    <source>
        <dbReference type="Proteomes" id="UP000274131"/>
    </source>
</evidence>